<keyword evidence="4" id="KW-1133">Transmembrane helix</keyword>
<dbReference type="InterPro" id="IPR051063">
    <property type="entry name" value="PDI"/>
</dbReference>
<dbReference type="GO" id="GO:0003756">
    <property type="term" value="F:protein disulfide isomerase activity"/>
    <property type="evidence" value="ECO:0007669"/>
    <property type="project" value="TreeGrafter"/>
</dbReference>
<feature type="domain" description="Thioredoxin" evidence="5">
    <location>
        <begin position="1"/>
        <end position="124"/>
    </location>
</feature>
<dbReference type="SUPFAM" id="SSF52833">
    <property type="entry name" value="Thioredoxin-like"/>
    <property type="match status" value="2"/>
</dbReference>
<dbReference type="GO" id="GO:0005783">
    <property type="term" value="C:endoplasmic reticulum"/>
    <property type="evidence" value="ECO:0007669"/>
    <property type="project" value="TreeGrafter"/>
</dbReference>
<keyword evidence="3" id="KW-0175">Coiled coil</keyword>
<gene>
    <name evidence="6" type="ORF">HYPBUDRAFT_155868</name>
</gene>
<dbReference type="AlphaFoldDB" id="A0A1E4RNQ6"/>
<evidence type="ECO:0000256" key="4">
    <source>
        <dbReference type="SAM" id="Phobius"/>
    </source>
</evidence>
<dbReference type="PANTHER" id="PTHR45672:SF3">
    <property type="entry name" value="THIOREDOXIN DOMAIN-CONTAINING PROTEIN 5"/>
    <property type="match status" value="1"/>
</dbReference>
<evidence type="ECO:0000313" key="6">
    <source>
        <dbReference type="EMBL" id="ODV68831.1"/>
    </source>
</evidence>
<dbReference type="CDD" id="cd02961">
    <property type="entry name" value="PDI_a_family"/>
    <property type="match status" value="1"/>
</dbReference>
<dbReference type="Pfam" id="PF00085">
    <property type="entry name" value="Thioredoxin"/>
    <property type="match status" value="1"/>
</dbReference>
<evidence type="ECO:0000259" key="5">
    <source>
        <dbReference type="PROSITE" id="PS51352"/>
    </source>
</evidence>
<dbReference type="Proteomes" id="UP000095085">
    <property type="component" value="Unassembled WGS sequence"/>
</dbReference>
<dbReference type="Gene3D" id="3.40.30.10">
    <property type="entry name" value="Glutaredoxin"/>
    <property type="match status" value="2"/>
</dbReference>
<evidence type="ECO:0000256" key="2">
    <source>
        <dbReference type="ARBA" id="ARBA00022729"/>
    </source>
</evidence>
<dbReference type="PROSITE" id="PS51352">
    <property type="entry name" value="THIOREDOXIN_2"/>
    <property type="match status" value="1"/>
</dbReference>
<dbReference type="OrthoDB" id="72053at2759"/>
<keyword evidence="2" id="KW-0732">Signal</keyword>
<dbReference type="InterPro" id="IPR013766">
    <property type="entry name" value="Thioredoxin_domain"/>
</dbReference>
<comment type="similarity">
    <text evidence="1">Belongs to the protein disulfide isomerase family.</text>
</comment>
<evidence type="ECO:0000256" key="3">
    <source>
        <dbReference type="SAM" id="Coils"/>
    </source>
</evidence>
<evidence type="ECO:0000256" key="1">
    <source>
        <dbReference type="ARBA" id="ARBA00006347"/>
    </source>
</evidence>
<feature type="transmembrane region" description="Helical" evidence="4">
    <location>
        <begin position="631"/>
        <end position="648"/>
    </location>
</feature>
<feature type="coiled-coil region" evidence="3">
    <location>
        <begin position="491"/>
        <end position="525"/>
    </location>
</feature>
<evidence type="ECO:0000313" key="7">
    <source>
        <dbReference type="Proteomes" id="UP000095085"/>
    </source>
</evidence>
<dbReference type="InterPro" id="IPR036249">
    <property type="entry name" value="Thioredoxin-like_sf"/>
</dbReference>
<keyword evidence="7" id="KW-1185">Reference proteome</keyword>
<keyword evidence="4" id="KW-0472">Membrane</keyword>
<name>A0A1E4RNQ6_9ASCO</name>
<sequence>MPPALNIENFDEVTSKQLTFVEFFSPYCSHCLALAPTWEKTYKLFKDEMAKLNIEMKQVNCVESGDLCEREEIFAYPNLRLYSPERDRESGEYKPGKLKFVDSYPRNLMRTEDNFKKYMKNSVAEFNSGSIDLPSASIGISVDEILKLITGEHNNEEPVFVTFFPASDKQWKMTDENGKSQFDRSCLDCIETKQTWDKLSNHILSIVKTGHFNCFTNPTVCEKLGFQSLTHPGTRSSPKFVMFLPRTAGILKIDYNGDINVNAMKKWATKLYENFQYDTVNAKDLTEVMEFRKNLPFEPLNSYYPLANKISVVLFYDIDTVTEEDKAILPYLLELVTKSPFNINLYTAKHKKIETNIETQAKNLVEFINYDENAKPWKFDRSLFLASTLTTKPTLYVFRDNTLFTSVYQSFAPEDIRDVDKLDNFIKANQYPLYQELTPELFEHYFNGKGTDDKIVVTFIDSEDAQRTNKEFYNISIAAHEYHYMKKQYYFEKLNNDRENKYEKVKKLKDSKADSTQVIKAMREEIPHYFNDNEVLFTFIDLANEPEMIKKLGWNINGEKYQPGDSIIVSRDDKYYWNQNLQGEQLTNDPYKMKPILQALLEGKSKLLYNLVGSPFGKLLRYMDIIHSRGLFGYIQLIALIYAAYFIISKLKGKKWKPGHGRSRSAQGLGILGDINLPKKD</sequence>
<keyword evidence="4" id="KW-0812">Transmembrane</keyword>
<dbReference type="EMBL" id="KV454539">
    <property type="protein sequence ID" value="ODV68831.1"/>
    <property type="molecule type" value="Genomic_DNA"/>
</dbReference>
<dbReference type="PANTHER" id="PTHR45672">
    <property type="entry name" value="PROTEIN DISULFIDE-ISOMERASE C17H9.14C-RELATED"/>
    <property type="match status" value="1"/>
</dbReference>
<dbReference type="STRING" id="984485.A0A1E4RNQ6"/>
<reference evidence="7" key="1">
    <citation type="submission" date="2016-05" db="EMBL/GenBank/DDBJ databases">
        <title>Comparative genomics of biotechnologically important yeasts.</title>
        <authorList>
            <consortium name="DOE Joint Genome Institute"/>
            <person name="Riley R."/>
            <person name="Haridas S."/>
            <person name="Wolfe K.H."/>
            <person name="Lopes M.R."/>
            <person name="Hittinger C.T."/>
            <person name="Goker M."/>
            <person name="Salamov A."/>
            <person name="Wisecaver J."/>
            <person name="Long T.M."/>
            <person name="Aerts A.L."/>
            <person name="Barry K."/>
            <person name="Choi C."/>
            <person name="Clum A."/>
            <person name="Coughlan A.Y."/>
            <person name="Deshpande S."/>
            <person name="Douglass A.P."/>
            <person name="Hanson S.J."/>
            <person name="Klenk H.-P."/>
            <person name="Labutti K."/>
            <person name="Lapidus A."/>
            <person name="Lindquist E."/>
            <person name="Lipzen A."/>
            <person name="Meier-Kolthoff J.P."/>
            <person name="Ohm R.A."/>
            <person name="Otillar R.P."/>
            <person name="Pangilinan J."/>
            <person name="Peng Y."/>
            <person name="Rokas A."/>
            <person name="Rosa C.A."/>
            <person name="Scheuner C."/>
            <person name="Sibirny A.A."/>
            <person name="Slot J.C."/>
            <person name="Stielow J.B."/>
            <person name="Sun H."/>
            <person name="Kurtzman C.P."/>
            <person name="Blackwell M."/>
            <person name="Grigoriev I.V."/>
            <person name="Jeffries T.W."/>
        </authorList>
    </citation>
    <scope>NUCLEOTIDE SEQUENCE [LARGE SCALE GENOMIC DNA]</scope>
    <source>
        <strain evidence="7">NRRL Y-1933</strain>
    </source>
</reference>
<protein>
    <recommendedName>
        <fullName evidence="5">Thioredoxin domain-containing protein</fullName>
    </recommendedName>
</protein>
<organism evidence="6 7">
    <name type="scientific">Hyphopichia burtonii NRRL Y-1933</name>
    <dbReference type="NCBI Taxonomy" id="984485"/>
    <lineage>
        <taxon>Eukaryota</taxon>
        <taxon>Fungi</taxon>
        <taxon>Dikarya</taxon>
        <taxon>Ascomycota</taxon>
        <taxon>Saccharomycotina</taxon>
        <taxon>Pichiomycetes</taxon>
        <taxon>Debaryomycetaceae</taxon>
        <taxon>Hyphopichia</taxon>
    </lineage>
</organism>
<dbReference type="GeneID" id="30996703"/>
<proteinExistence type="inferred from homology"/>
<accession>A0A1E4RNQ6</accession>
<dbReference type="RefSeq" id="XP_020077898.1">
    <property type="nucleotide sequence ID" value="XM_020222154.1"/>
</dbReference>
<dbReference type="GO" id="GO:0006457">
    <property type="term" value="P:protein folding"/>
    <property type="evidence" value="ECO:0007669"/>
    <property type="project" value="TreeGrafter"/>
</dbReference>